<sequence length="106" mass="12050">MAGESLNPNPDNELYWDEMEIYIWAHILGDDLLRPLPKPTEVSAYAQSSSLHTPSADNSLRISLNTRTHTLFDDSLSLSHLLHTYTHTYTHRDSHISPGRSTSLYN</sequence>
<accession>A0A286U621</accession>
<reference evidence="1 2" key="1">
    <citation type="journal article" date="2017" name="Mol. Ecol.">
        <title>Comparative and population genomic landscape of Phellinus noxius: A hypervariable fungus causing root rot in trees.</title>
        <authorList>
            <person name="Chung C.L."/>
            <person name="Lee T.J."/>
            <person name="Akiba M."/>
            <person name="Lee H.H."/>
            <person name="Kuo T.H."/>
            <person name="Liu D."/>
            <person name="Ke H.M."/>
            <person name="Yokoi T."/>
            <person name="Roa M.B."/>
            <person name="Lu M.J."/>
            <person name="Chang Y.Y."/>
            <person name="Ann P.J."/>
            <person name="Tsai J.N."/>
            <person name="Chen C.Y."/>
            <person name="Tzean S.S."/>
            <person name="Ota Y."/>
            <person name="Hattori T."/>
            <person name="Sahashi N."/>
            <person name="Liou R.F."/>
            <person name="Kikuchi T."/>
            <person name="Tsai I.J."/>
        </authorList>
    </citation>
    <scope>NUCLEOTIDE SEQUENCE [LARGE SCALE GENOMIC DNA]</scope>
    <source>
        <strain evidence="1 2">FFPRI411160</strain>
    </source>
</reference>
<name>A0A286U621_9AGAM</name>
<protein>
    <submittedName>
        <fullName evidence="1">Uncharacterized protein</fullName>
    </submittedName>
</protein>
<evidence type="ECO:0000313" key="1">
    <source>
        <dbReference type="EMBL" id="PAV14979.1"/>
    </source>
</evidence>
<proteinExistence type="predicted"/>
<dbReference type="EMBL" id="NBII01000011">
    <property type="protein sequence ID" value="PAV14979.1"/>
    <property type="molecule type" value="Genomic_DNA"/>
</dbReference>
<dbReference type="AlphaFoldDB" id="A0A286U621"/>
<evidence type="ECO:0000313" key="2">
    <source>
        <dbReference type="Proteomes" id="UP000217199"/>
    </source>
</evidence>
<keyword evidence="2" id="KW-1185">Reference proteome</keyword>
<dbReference type="Proteomes" id="UP000217199">
    <property type="component" value="Unassembled WGS sequence"/>
</dbReference>
<dbReference type="InParanoid" id="A0A286U621"/>
<gene>
    <name evidence="1" type="ORF">PNOK_0953200</name>
</gene>
<organism evidence="1 2">
    <name type="scientific">Pyrrhoderma noxium</name>
    <dbReference type="NCBI Taxonomy" id="2282107"/>
    <lineage>
        <taxon>Eukaryota</taxon>
        <taxon>Fungi</taxon>
        <taxon>Dikarya</taxon>
        <taxon>Basidiomycota</taxon>
        <taxon>Agaricomycotina</taxon>
        <taxon>Agaricomycetes</taxon>
        <taxon>Hymenochaetales</taxon>
        <taxon>Hymenochaetaceae</taxon>
        <taxon>Pyrrhoderma</taxon>
    </lineage>
</organism>
<comment type="caution">
    <text evidence="1">The sequence shown here is derived from an EMBL/GenBank/DDBJ whole genome shotgun (WGS) entry which is preliminary data.</text>
</comment>